<sequence length="189" mass="21263">MARYRMVLWQREVKRCIITKARSGGCRLKNLPQKLYFICMACVLLLYFESSYLYELFRVKLFQLTYSYIPCTDASWPASSYDADTGCCGVCPHIYLSILEASINSQTVSRSVSFESLIHLSRLCLCMTLSYSAELRKPGQGFAWGQQWSPGAGPAQGVGSGRDNNTTIYDFGRGPWVHVNPVTPSCIRP</sequence>
<feature type="transmembrane region" description="Helical" evidence="1">
    <location>
        <begin position="35"/>
        <end position="54"/>
    </location>
</feature>
<organism evidence="2">
    <name type="scientific">Solanum demissum</name>
    <name type="common">Wild potato</name>
    <dbReference type="NCBI Taxonomy" id="50514"/>
    <lineage>
        <taxon>Eukaryota</taxon>
        <taxon>Viridiplantae</taxon>
        <taxon>Streptophyta</taxon>
        <taxon>Embryophyta</taxon>
        <taxon>Tracheophyta</taxon>
        <taxon>Spermatophyta</taxon>
        <taxon>Magnoliopsida</taxon>
        <taxon>eudicotyledons</taxon>
        <taxon>Gunneridae</taxon>
        <taxon>Pentapetalae</taxon>
        <taxon>asterids</taxon>
        <taxon>lamiids</taxon>
        <taxon>Solanales</taxon>
        <taxon>Solanaceae</taxon>
        <taxon>Solanoideae</taxon>
        <taxon>Solaneae</taxon>
        <taxon>Solanum</taxon>
    </lineage>
</organism>
<proteinExistence type="predicted"/>
<evidence type="ECO:0000313" key="2">
    <source>
        <dbReference type="EMBL" id="ABI34314.1"/>
    </source>
</evidence>
<reference evidence="2" key="2">
    <citation type="submission" date="2006-08" db="EMBL/GenBank/DDBJ databases">
        <authorList>
            <person name="Childs K."/>
        </authorList>
    </citation>
    <scope>NUCLEOTIDE SEQUENCE</scope>
</reference>
<accession>Q0KIR5</accession>
<name>Q0KIR5_SOLDE</name>
<dbReference type="AlphaFoldDB" id="Q0KIR5"/>
<evidence type="ECO:0000256" key="1">
    <source>
        <dbReference type="SAM" id="Phobius"/>
    </source>
</evidence>
<keyword evidence="1" id="KW-1133">Transmembrane helix</keyword>
<keyword evidence="1" id="KW-0812">Transmembrane</keyword>
<dbReference type="EMBL" id="AC149287">
    <property type="protein sequence ID" value="ABI34314.1"/>
    <property type="molecule type" value="Genomic_DNA"/>
</dbReference>
<gene>
    <name evidence="2" type="ORF">SDM1_32t00009</name>
</gene>
<protein>
    <submittedName>
        <fullName evidence="2">Uncharacterized protein</fullName>
    </submittedName>
</protein>
<reference evidence="2" key="1">
    <citation type="submission" date="2004-05" db="EMBL/GenBank/DDBJ databases">
        <authorList>
            <person name="Buell R."/>
            <person name="Liu J."/>
            <person name="Childs K."/>
            <person name="Zaborsky J."/>
            <person name="Tallon L."/>
            <person name="Wirtz U."/>
            <person name="Wei F."/>
            <person name="Kuang H."/>
            <person name="Zhang P."/>
            <person name="Marano M."/>
            <person name="Baker B."/>
        </authorList>
    </citation>
    <scope>NUCLEOTIDE SEQUENCE</scope>
</reference>
<keyword evidence="1" id="KW-0472">Membrane</keyword>